<sequence length="154" mass="17128">MEDIYKTLPIALTAFFGAGALIFTAAKATPEEAQRVKIWVTQIVLLLWLAAAFSWSSYHCIEFASSDAPITRPEVVLFGMHLVNAATYMAAFVFELRKSSKAKRKTEVAAFEEKRAKMEEDLLEARIQANVAEQLARFAQLLNGGPVQTDKDSK</sequence>
<keyword evidence="2" id="KW-0812">Transmembrane</keyword>
<feature type="transmembrane region" description="Helical" evidence="2">
    <location>
        <begin position="6"/>
        <end position="26"/>
    </location>
</feature>
<dbReference type="EMBL" id="DSIN01000019">
    <property type="protein sequence ID" value="HEF25875.1"/>
    <property type="molecule type" value="Genomic_DNA"/>
</dbReference>
<feature type="coiled-coil region" evidence="1">
    <location>
        <begin position="101"/>
        <end position="135"/>
    </location>
</feature>
<gene>
    <name evidence="3" type="ORF">ENP23_08865</name>
</gene>
<evidence type="ECO:0000256" key="2">
    <source>
        <dbReference type="SAM" id="Phobius"/>
    </source>
</evidence>
<proteinExistence type="predicted"/>
<protein>
    <submittedName>
        <fullName evidence="3">Uncharacterized protein</fullName>
    </submittedName>
</protein>
<reference evidence="3" key="1">
    <citation type="journal article" date="2020" name="mSystems">
        <title>Genome- and Community-Level Interaction Insights into Carbon Utilization and Element Cycling Functions of Hydrothermarchaeota in Hydrothermal Sediment.</title>
        <authorList>
            <person name="Zhou Z."/>
            <person name="Liu Y."/>
            <person name="Xu W."/>
            <person name="Pan J."/>
            <person name="Luo Z.H."/>
            <person name="Li M."/>
        </authorList>
    </citation>
    <scope>NUCLEOTIDE SEQUENCE [LARGE SCALE GENOMIC DNA]</scope>
    <source>
        <strain evidence="3">SpSt-200</strain>
    </source>
</reference>
<evidence type="ECO:0000256" key="1">
    <source>
        <dbReference type="SAM" id="Coils"/>
    </source>
</evidence>
<keyword evidence="1" id="KW-0175">Coiled coil</keyword>
<feature type="transmembrane region" description="Helical" evidence="2">
    <location>
        <begin position="75"/>
        <end position="94"/>
    </location>
</feature>
<keyword evidence="2" id="KW-0472">Membrane</keyword>
<keyword evidence="2" id="KW-1133">Transmembrane helix</keyword>
<accession>A0A7C2B9B2</accession>
<dbReference type="AlphaFoldDB" id="A0A7C2B9B2"/>
<name>A0A7C2B9B2_9PSED</name>
<comment type="caution">
    <text evidence="3">The sequence shown here is derived from an EMBL/GenBank/DDBJ whole genome shotgun (WGS) entry which is preliminary data.</text>
</comment>
<evidence type="ECO:0000313" key="3">
    <source>
        <dbReference type="EMBL" id="HEF25875.1"/>
    </source>
</evidence>
<feature type="transmembrane region" description="Helical" evidence="2">
    <location>
        <begin position="38"/>
        <end position="55"/>
    </location>
</feature>
<organism evidence="3">
    <name type="scientific">Pseudomonas graminis</name>
    <dbReference type="NCBI Taxonomy" id="158627"/>
    <lineage>
        <taxon>Bacteria</taxon>
        <taxon>Pseudomonadati</taxon>
        <taxon>Pseudomonadota</taxon>
        <taxon>Gammaproteobacteria</taxon>
        <taxon>Pseudomonadales</taxon>
        <taxon>Pseudomonadaceae</taxon>
        <taxon>Pseudomonas</taxon>
    </lineage>
</organism>